<comment type="similarity">
    <text evidence="1">Belongs to the class IV-like SAM-binding methyltransferase superfamily. RNA methyltransferase TrmH family.</text>
</comment>
<dbReference type="PANTHER" id="PTHR43191">
    <property type="entry name" value="RRNA METHYLTRANSFERASE 3"/>
    <property type="match status" value="1"/>
</dbReference>
<dbReference type="GO" id="GO:0006396">
    <property type="term" value="P:RNA processing"/>
    <property type="evidence" value="ECO:0007669"/>
    <property type="project" value="InterPro"/>
</dbReference>
<dbReference type="InterPro" id="IPR029064">
    <property type="entry name" value="Ribosomal_eL30-like_sf"/>
</dbReference>
<dbReference type="Gene3D" id="3.40.1280.10">
    <property type="match status" value="1"/>
</dbReference>
<dbReference type="GO" id="GO:0032259">
    <property type="term" value="P:methylation"/>
    <property type="evidence" value="ECO:0007669"/>
    <property type="project" value="UniProtKB-KW"/>
</dbReference>
<dbReference type="SMART" id="SM00967">
    <property type="entry name" value="SpoU_sub_bind"/>
    <property type="match status" value="1"/>
</dbReference>
<reference evidence="5 6" key="1">
    <citation type="submission" date="2010-08" db="EMBL/GenBank/DDBJ databases">
        <authorList>
            <person name="Weinstock G."/>
            <person name="Sodergren E."/>
            <person name="Clifton S."/>
            <person name="Fulton L."/>
            <person name="Fulton B."/>
            <person name="Courtney L."/>
            <person name="Fronick C."/>
            <person name="Harrison M."/>
            <person name="Strong C."/>
            <person name="Farmer C."/>
            <person name="Delahaunty K."/>
            <person name="Markovic C."/>
            <person name="Hall O."/>
            <person name="Minx P."/>
            <person name="Tomlinson C."/>
            <person name="Mitreva M."/>
            <person name="Hou S."/>
            <person name="Chen J."/>
            <person name="Wollam A."/>
            <person name="Pepin K.H."/>
            <person name="Johnson M."/>
            <person name="Bhonagiri V."/>
            <person name="Zhang X."/>
            <person name="Suruliraj S."/>
            <person name="Warren W."/>
            <person name="Chinwalla A."/>
            <person name="Mardis E.R."/>
            <person name="Wilson R.K."/>
        </authorList>
    </citation>
    <scope>NUCLEOTIDE SEQUENCE [LARGE SCALE GENOMIC DNA]</scope>
    <source>
        <strain evidence="5 6">F0399</strain>
    </source>
</reference>
<dbReference type="GO" id="GO:0005737">
    <property type="term" value="C:cytoplasm"/>
    <property type="evidence" value="ECO:0007669"/>
    <property type="project" value="UniProtKB-ARBA"/>
</dbReference>
<sequence>MKKLERITSKSNRLVRLAHAVVHMPKRAKKEGLFAVEGLRLAESIMQSEWRIHFAFFTDRGGESLAAAQLVEKLCERRTPVYLISDELCAALSDTDTPQGVLLIAERDPGTPLKRFMRPCSNEPHPLYVVLDRVQDPGNVGTILRTAVAAGASGIVLLRGCADIYNNKVVRAAMGGLFYMNVAQGVEEKDFLQWAQERSLNLYAAACDDMAQEHIHTDFTKTTAVVFGNEANGVSSAILARARRVYVPMFGPVESLNVSAAAAVILYECVRQRIFVE</sequence>
<proteinExistence type="inferred from homology"/>
<dbReference type="Pfam" id="PF22435">
    <property type="entry name" value="MRM3-like_sub_bind"/>
    <property type="match status" value="1"/>
</dbReference>
<feature type="domain" description="RNA 2-O ribose methyltransferase substrate binding" evidence="4">
    <location>
        <begin position="35"/>
        <end position="111"/>
    </location>
</feature>
<dbReference type="Pfam" id="PF00588">
    <property type="entry name" value="SpoU_methylase"/>
    <property type="match status" value="1"/>
</dbReference>
<keyword evidence="2 5" id="KW-0489">Methyltransferase</keyword>
<dbReference type="GO" id="GO:0003723">
    <property type="term" value="F:RNA binding"/>
    <property type="evidence" value="ECO:0007669"/>
    <property type="project" value="InterPro"/>
</dbReference>
<dbReference type="InterPro" id="IPR051259">
    <property type="entry name" value="rRNA_Methyltransferase"/>
</dbReference>
<dbReference type="SUPFAM" id="SSF55315">
    <property type="entry name" value="L30e-like"/>
    <property type="match status" value="1"/>
</dbReference>
<dbReference type="InterPro" id="IPR029028">
    <property type="entry name" value="Alpha/beta_knot_MTases"/>
</dbReference>
<dbReference type="AlphaFoldDB" id="E7N052"/>
<dbReference type="EMBL" id="AECV01000001">
    <property type="protein sequence ID" value="EFW30716.1"/>
    <property type="molecule type" value="Genomic_DNA"/>
</dbReference>
<comment type="caution">
    <text evidence="5">The sequence shown here is derived from an EMBL/GenBank/DDBJ whole genome shotgun (WGS) entry which is preliminary data.</text>
</comment>
<dbReference type="PANTHER" id="PTHR43191:SF2">
    <property type="entry name" value="RRNA METHYLTRANSFERASE 3, MITOCHONDRIAL"/>
    <property type="match status" value="1"/>
</dbReference>
<evidence type="ECO:0000256" key="1">
    <source>
        <dbReference type="ARBA" id="ARBA00007228"/>
    </source>
</evidence>
<dbReference type="RefSeq" id="WP_009349003.1">
    <property type="nucleotide sequence ID" value="NZ_GL638127.1"/>
</dbReference>
<evidence type="ECO:0000256" key="3">
    <source>
        <dbReference type="ARBA" id="ARBA00022679"/>
    </source>
</evidence>
<gene>
    <name evidence="5" type="ORF">HMPREF9555_00345</name>
</gene>
<protein>
    <submittedName>
        <fullName evidence="5">RNA methyltransferase, TrmH family</fullName>
    </submittedName>
</protein>
<dbReference type="STRING" id="749551.HMPREF9555_00345"/>
<evidence type="ECO:0000313" key="5">
    <source>
        <dbReference type="EMBL" id="EFW30716.1"/>
    </source>
</evidence>
<dbReference type="HOGENOM" id="CLU_021322_3_2_9"/>
<dbReference type="InterPro" id="IPR001537">
    <property type="entry name" value="SpoU_MeTrfase"/>
</dbReference>
<dbReference type="SUPFAM" id="SSF75217">
    <property type="entry name" value="alpha/beta knot"/>
    <property type="match status" value="1"/>
</dbReference>
<dbReference type="Proteomes" id="UP000004633">
    <property type="component" value="Unassembled WGS sequence"/>
</dbReference>
<organism evidence="5 6">
    <name type="scientific">Selenomonas artemidis F0399</name>
    <dbReference type="NCBI Taxonomy" id="749551"/>
    <lineage>
        <taxon>Bacteria</taxon>
        <taxon>Bacillati</taxon>
        <taxon>Bacillota</taxon>
        <taxon>Negativicutes</taxon>
        <taxon>Selenomonadales</taxon>
        <taxon>Selenomonadaceae</taxon>
        <taxon>Selenomonas</taxon>
    </lineage>
</organism>
<dbReference type="InterPro" id="IPR013123">
    <property type="entry name" value="SpoU_subst-bd"/>
</dbReference>
<dbReference type="InterPro" id="IPR053888">
    <property type="entry name" value="MRM3-like_sub_bind"/>
</dbReference>
<evidence type="ECO:0000259" key="4">
    <source>
        <dbReference type="SMART" id="SM00967"/>
    </source>
</evidence>
<evidence type="ECO:0000256" key="2">
    <source>
        <dbReference type="ARBA" id="ARBA00022603"/>
    </source>
</evidence>
<dbReference type="CDD" id="cd18095">
    <property type="entry name" value="SpoU-like_rRNA-MTase"/>
    <property type="match status" value="1"/>
</dbReference>
<dbReference type="Gene3D" id="3.30.1330.30">
    <property type="match status" value="1"/>
</dbReference>
<dbReference type="GO" id="GO:0008173">
    <property type="term" value="F:RNA methyltransferase activity"/>
    <property type="evidence" value="ECO:0007669"/>
    <property type="project" value="InterPro"/>
</dbReference>
<accession>E7N052</accession>
<dbReference type="InterPro" id="IPR029026">
    <property type="entry name" value="tRNA_m1G_MTases_N"/>
</dbReference>
<evidence type="ECO:0000313" key="6">
    <source>
        <dbReference type="Proteomes" id="UP000004633"/>
    </source>
</evidence>
<keyword evidence="6" id="KW-1185">Reference proteome</keyword>
<keyword evidence="3 5" id="KW-0808">Transferase</keyword>
<name>E7N052_9FIRM</name>